<dbReference type="Pfam" id="PF25594">
    <property type="entry name" value="GldB_lipo"/>
    <property type="match status" value="1"/>
</dbReference>
<dbReference type="InterPro" id="IPR019853">
    <property type="entry name" value="GldB-like"/>
</dbReference>
<gene>
    <name evidence="2" type="ORF">HW554_09335</name>
</gene>
<comment type="caution">
    <text evidence="2">The sequence shown here is derived from an EMBL/GenBank/DDBJ whole genome shotgun (WGS) entry which is preliminary data.</text>
</comment>
<organism evidence="2 3">
    <name type="scientific">Hymenobacter lapidiphilus</name>
    <dbReference type="NCBI Taxonomy" id="2608003"/>
    <lineage>
        <taxon>Bacteria</taxon>
        <taxon>Pseudomonadati</taxon>
        <taxon>Bacteroidota</taxon>
        <taxon>Cytophagia</taxon>
        <taxon>Cytophagales</taxon>
        <taxon>Hymenobacteraceae</taxon>
        <taxon>Hymenobacter</taxon>
    </lineage>
</organism>
<reference evidence="2 3" key="1">
    <citation type="submission" date="2020-05" db="EMBL/GenBank/DDBJ databases">
        <title>Hymenobacter terrestris sp. nov. and Hymenobacter lapidiphilus sp. nov., isolated from regoliths in Antarctica.</title>
        <authorList>
            <person name="Sedlacek I."/>
            <person name="Pantucek R."/>
            <person name="Zeman M."/>
            <person name="Holochova P."/>
            <person name="Kralova S."/>
            <person name="Stankova E."/>
            <person name="Sedo O."/>
            <person name="Micenkova L."/>
            <person name="Svec P."/>
            <person name="Gupta V."/>
            <person name="Sood U."/>
            <person name="Korpole U.S."/>
            <person name="Lal R."/>
        </authorList>
    </citation>
    <scope>NUCLEOTIDE SEQUENCE [LARGE SCALE GENOMIC DNA]</scope>
    <source>
        <strain evidence="2 3">P5342</strain>
    </source>
</reference>
<accession>A0A7Y7U652</accession>
<feature type="signal peptide" evidence="1">
    <location>
        <begin position="1"/>
        <end position="26"/>
    </location>
</feature>
<sequence>MHISARLRTLLLVASAAVGLSLGACSNNDDRCELNPEVAKVEAPVALERLEAPFFKLKTPADAEQFLQNNGLFARQFLQAGQYPPGVLSTTLARLASNAGLQKLGVQADSTFQGPQLQQNLTQLFQHVRYYYPGFRVPPVKTFVSGLSQDLFVNDSLIVISTDYFVGPTAAYRPNVPGYIQRRYTPEHLVPGLALAISTKYNQKPAAGQTMLGEMLHFGKALYFAEQMLPCTPDSLLIGYSAAEMAGVGFNEGKIWAHFIEKSLLYNTAPFTIQKYIGERPNIPEIDKTAPGRVGAWLGWQIVRKYMAENPKVTLPQLMVEKDAQRILNKSRYRPKVKSGRVNS</sequence>
<feature type="chain" id="PRO_5031565763" evidence="1">
    <location>
        <begin position="27"/>
        <end position="344"/>
    </location>
</feature>
<proteinExistence type="predicted"/>
<dbReference type="Proteomes" id="UP000565521">
    <property type="component" value="Unassembled WGS sequence"/>
</dbReference>
<name>A0A7Y7U652_9BACT</name>
<dbReference type="RefSeq" id="WP_176908320.1">
    <property type="nucleotide sequence ID" value="NZ_JABKAU010000014.1"/>
</dbReference>
<keyword evidence="1" id="KW-0732">Signal</keyword>
<dbReference type="EMBL" id="JABKAU010000014">
    <property type="protein sequence ID" value="NVO31409.1"/>
    <property type="molecule type" value="Genomic_DNA"/>
</dbReference>
<keyword evidence="2" id="KW-0449">Lipoprotein</keyword>
<protein>
    <submittedName>
        <fullName evidence="2">Gliding motility lipoprotein GldB</fullName>
    </submittedName>
</protein>
<dbReference type="AlphaFoldDB" id="A0A7Y7U652"/>
<evidence type="ECO:0000313" key="3">
    <source>
        <dbReference type="Proteomes" id="UP000565521"/>
    </source>
</evidence>
<dbReference type="PROSITE" id="PS51257">
    <property type="entry name" value="PROKAR_LIPOPROTEIN"/>
    <property type="match status" value="1"/>
</dbReference>
<evidence type="ECO:0000256" key="1">
    <source>
        <dbReference type="SAM" id="SignalP"/>
    </source>
</evidence>
<keyword evidence="3" id="KW-1185">Reference proteome</keyword>
<evidence type="ECO:0000313" key="2">
    <source>
        <dbReference type="EMBL" id="NVO31409.1"/>
    </source>
</evidence>